<organism evidence="1 2">
    <name type="scientific">Tahibacter harae</name>
    <dbReference type="NCBI Taxonomy" id="2963937"/>
    <lineage>
        <taxon>Bacteria</taxon>
        <taxon>Pseudomonadati</taxon>
        <taxon>Pseudomonadota</taxon>
        <taxon>Gammaproteobacteria</taxon>
        <taxon>Lysobacterales</taxon>
        <taxon>Rhodanobacteraceae</taxon>
        <taxon>Tahibacter</taxon>
    </lineage>
</organism>
<evidence type="ECO:0000313" key="1">
    <source>
        <dbReference type="EMBL" id="MCQ4166515.1"/>
    </source>
</evidence>
<reference evidence="1" key="1">
    <citation type="submission" date="2022-07" db="EMBL/GenBank/DDBJ databases">
        <title>Tahibacter sp., a new gammaproteobacterium isolated from the silt sample collected at pig farm.</title>
        <authorList>
            <person name="Chen H."/>
        </authorList>
    </citation>
    <scope>NUCLEOTIDE SEQUENCE</scope>
    <source>
        <strain evidence="1">P2K</strain>
    </source>
</reference>
<dbReference type="Proteomes" id="UP001165498">
    <property type="component" value="Unassembled WGS sequence"/>
</dbReference>
<evidence type="ECO:0008006" key="3">
    <source>
        <dbReference type="Google" id="ProtNLM"/>
    </source>
</evidence>
<gene>
    <name evidence="1" type="ORF">NM961_17500</name>
</gene>
<keyword evidence="2" id="KW-1185">Reference proteome</keyword>
<protein>
    <recommendedName>
        <fullName evidence="3">Curli assembly protein CsgC</fullName>
    </recommendedName>
</protein>
<proteinExistence type="predicted"/>
<accession>A0ABT1QW46</accession>
<dbReference type="EMBL" id="JANFQO010000018">
    <property type="protein sequence ID" value="MCQ4166515.1"/>
    <property type="molecule type" value="Genomic_DNA"/>
</dbReference>
<name>A0ABT1QW46_9GAMM</name>
<sequence>MTNLINLPVSLTLARVNFGGNAGRGRYFFDFSTDSILVQEAKTLLTITLSPDTPQEIIIESLVSSDARGQLGTPTITNFSRSVEVVVDNSLPYIIQVGLILRDEKTGELIVCDPQVICRPPPHATGGGG</sequence>
<evidence type="ECO:0000313" key="2">
    <source>
        <dbReference type="Proteomes" id="UP001165498"/>
    </source>
</evidence>
<dbReference type="RefSeq" id="WP_255915705.1">
    <property type="nucleotide sequence ID" value="NZ_JANFQO010000018.1"/>
</dbReference>
<comment type="caution">
    <text evidence="1">The sequence shown here is derived from an EMBL/GenBank/DDBJ whole genome shotgun (WGS) entry which is preliminary data.</text>
</comment>